<dbReference type="GO" id="GO:0016787">
    <property type="term" value="F:hydrolase activity"/>
    <property type="evidence" value="ECO:0007669"/>
    <property type="project" value="UniProtKB-KW"/>
</dbReference>
<name>A0A2T7U9Z2_9BURK</name>
<feature type="domain" description="PLD phosphodiesterase" evidence="5">
    <location>
        <begin position="133"/>
        <end position="164"/>
    </location>
</feature>
<evidence type="ECO:0000313" key="8">
    <source>
        <dbReference type="EMBL" id="PVE41484.1"/>
    </source>
</evidence>
<keyword evidence="9" id="KW-1185">Reference proteome</keyword>
<accession>A0A2T7U9Z2</accession>
<dbReference type="InterPro" id="IPR001650">
    <property type="entry name" value="Helicase_C-like"/>
</dbReference>
<dbReference type="STRING" id="1293045.H663_01660"/>
<dbReference type="EMBL" id="LFYT02000029">
    <property type="protein sequence ID" value="PVE41484.1"/>
    <property type="molecule type" value="Genomic_DNA"/>
</dbReference>
<evidence type="ECO:0000256" key="1">
    <source>
        <dbReference type="ARBA" id="ARBA00022741"/>
    </source>
</evidence>
<keyword evidence="3" id="KW-0347">Helicase</keyword>
<evidence type="ECO:0000256" key="2">
    <source>
        <dbReference type="ARBA" id="ARBA00022801"/>
    </source>
</evidence>
<dbReference type="RefSeq" id="WP_053169154.1">
    <property type="nucleotide sequence ID" value="NZ_LFYT02000029.1"/>
</dbReference>
<dbReference type="Proteomes" id="UP000037507">
    <property type="component" value="Unassembled WGS sequence"/>
</dbReference>
<dbReference type="PANTHER" id="PTHR11274">
    <property type="entry name" value="RAD25/XP-B DNA REPAIR HELICASE"/>
    <property type="match status" value="1"/>
</dbReference>
<dbReference type="SMART" id="SM00490">
    <property type="entry name" value="HELICc"/>
    <property type="match status" value="1"/>
</dbReference>
<comment type="caution">
    <text evidence="8">The sequence shown here is derived from an EMBL/GenBank/DDBJ whole genome shotgun (WGS) entry which is preliminary data.</text>
</comment>
<dbReference type="InterPro" id="IPR001736">
    <property type="entry name" value="PLipase_D/transphosphatidylase"/>
</dbReference>
<dbReference type="GO" id="GO:0004386">
    <property type="term" value="F:helicase activity"/>
    <property type="evidence" value="ECO:0007669"/>
    <property type="project" value="UniProtKB-KW"/>
</dbReference>
<gene>
    <name evidence="8" type="ORF">H663_017010</name>
</gene>
<dbReference type="InterPro" id="IPR006935">
    <property type="entry name" value="Helicase/UvrB_N"/>
</dbReference>
<dbReference type="SUPFAM" id="SSF52540">
    <property type="entry name" value="P-loop containing nucleoside triphosphate hydrolases"/>
    <property type="match status" value="1"/>
</dbReference>
<dbReference type="GO" id="GO:0006793">
    <property type="term" value="P:phosphorus metabolic process"/>
    <property type="evidence" value="ECO:0007669"/>
    <property type="project" value="UniProtKB-ARBA"/>
</dbReference>
<proteinExistence type="predicted"/>
<protein>
    <recommendedName>
        <fullName evidence="10">DNA repair helicase</fullName>
    </recommendedName>
</protein>
<sequence>MSFQALQLQRHYDSDSTDVLQEFYRPLLKDAQRYDRAVGYFSSTTFRSCAAELAYFIGQGGQIRLVIGCLTQPADIAALQAGVESLEELEKQEIRQELEKYLLELEGEDPKAAQTFSKMVAAGIAQIKFAVREKGIYHEKFGIFEDELGIKVAFIGSLNETSAALSHGFNHESISVYQSLEPEIYAAYGKILENSFENLWEGRANKTRIYELDQASLELIKKVATNQIVEPSDGVQRTLARLPEKFELRDYQNEAIAKWKANRYQGILAMATGTGKTLTAIGAIKRFRDAVRGGLVVVTVPYQNLAVQWIDALQDQGIETIAVFDNFRGWYNQVKALFMGSLYSDTINMPCLVCVERTFKDERFQGLISILKDAKQKNHLLVVDECHHFNGPNHIRKLPEVFKLRLGLSATPYDQFDGHDDDRHLEKYFGPIVYEFSLGRAIQEGFLTKYRFHILTCELDEDETAQYEELTLKIVKIAGSDESFTPETWAKVQPLMLARSRIVGAAKHKLSKLRSHLEIEGRKPYSLFYCGDGSVEEDGEKLRQIEAVSELLHGLGWRSSRITSSESLQTREALLDRLRSQAIDAVVSIKVLDEGIDVPACQRAYLLASQSSDRQGIQRRGRVLRKSEGKDVAALFDFVVVGAATDAKTFKKLAAKEIRRAYQFARDSVNNVEVFAELEALQKSIGLEPGDPDGDKKECA</sequence>
<dbReference type="InterPro" id="IPR050615">
    <property type="entry name" value="ATP-dep_DNA_Helicase"/>
</dbReference>
<keyword evidence="2" id="KW-0378">Hydrolase</keyword>
<evidence type="ECO:0008006" key="10">
    <source>
        <dbReference type="Google" id="ProtNLM"/>
    </source>
</evidence>
<evidence type="ECO:0000256" key="4">
    <source>
        <dbReference type="ARBA" id="ARBA00022840"/>
    </source>
</evidence>
<dbReference type="GO" id="GO:0003677">
    <property type="term" value="F:DNA binding"/>
    <property type="evidence" value="ECO:0007669"/>
    <property type="project" value="InterPro"/>
</dbReference>
<evidence type="ECO:0000313" key="9">
    <source>
        <dbReference type="Proteomes" id="UP000037507"/>
    </source>
</evidence>
<dbReference type="Gene3D" id="3.30.870.10">
    <property type="entry name" value="Endonuclease Chain A"/>
    <property type="match status" value="1"/>
</dbReference>
<feature type="domain" description="Helicase C-terminal" evidence="7">
    <location>
        <begin position="512"/>
        <end position="673"/>
    </location>
</feature>
<dbReference type="InterPro" id="IPR027417">
    <property type="entry name" value="P-loop_NTPase"/>
</dbReference>
<dbReference type="Pfam" id="PF00271">
    <property type="entry name" value="Helicase_C"/>
    <property type="match status" value="1"/>
</dbReference>
<dbReference type="CDD" id="cd09179">
    <property type="entry name" value="PLDc_N_DEXD_a"/>
    <property type="match status" value="1"/>
</dbReference>
<dbReference type="PROSITE" id="PS50035">
    <property type="entry name" value="PLD"/>
    <property type="match status" value="1"/>
</dbReference>
<dbReference type="OrthoDB" id="9804086at2"/>
<dbReference type="Pfam" id="PF04851">
    <property type="entry name" value="ResIII"/>
    <property type="match status" value="1"/>
</dbReference>
<dbReference type="PROSITE" id="PS51192">
    <property type="entry name" value="HELICASE_ATP_BIND_1"/>
    <property type="match status" value="1"/>
</dbReference>
<keyword evidence="1" id="KW-0547">Nucleotide-binding</keyword>
<dbReference type="GO" id="GO:0005524">
    <property type="term" value="F:ATP binding"/>
    <property type="evidence" value="ECO:0007669"/>
    <property type="project" value="UniProtKB-KW"/>
</dbReference>
<dbReference type="InterPro" id="IPR014001">
    <property type="entry name" value="Helicase_ATP-bd"/>
</dbReference>
<keyword evidence="4" id="KW-0067">ATP-binding</keyword>
<dbReference type="AlphaFoldDB" id="A0A2T7U9Z2"/>
<organism evidence="8 9">
    <name type="scientific">Limnohabitans planktonicus II-D5</name>
    <dbReference type="NCBI Taxonomy" id="1293045"/>
    <lineage>
        <taxon>Bacteria</taxon>
        <taxon>Pseudomonadati</taxon>
        <taxon>Pseudomonadota</taxon>
        <taxon>Betaproteobacteria</taxon>
        <taxon>Burkholderiales</taxon>
        <taxon>Comamonadaceae</taxon>
        <taxon>Limnohabitans</taxon>
    </lineage>
</organism>
<dbReference type="PROSITE" id="PS51194">
    <property type="entry name" value="HELICASE_CTER"/>
    <property type="match status" value="1"/>
</dbReference>
<evidence type="ECO:0000259" key="5">
    <source>
        <dbReference type="PROSITE" id="PS50035"/>
    </source>
</evidence>
<dbReference type="SMART" id="SM00487">
    <property type="entry name" value="DEXDc"/>
    <property type="match status" value="1"/>
</dbReference>
<dbReference type="Gene3D" id="3.40.50.300">
    <property type="entry name" value="P-loop containing nucleotide triphosphate hydrolases"/>
    <property type="match status" value="2"/>
</dbReference>
<evidence type="ECO:0000256" key="3">
    <source>
        <dbReference type="ARBA" id="ARBA00022806"/>
    </source>
</evidence>
<dbReference type="PANTHER" id="PTHR11274:SF0">
    <property type="entry name" value="GENERAL TRANSCRIPTION AND DNA REPAIR FACTOR IIH HELICASE SUBUNIT XPB"/>
    <property type="match status" value="1"/>
</dbReference>
<feature type="domain" description="Helicase ATP-binding" evidence="6">
    <location>
        <begin position="257"/>
        <end position="412"/>
    </location>
</feature>
<evidence type="ECO:0000259" key="7">
    <source>
        <dbReference type="PROSITE" id="PS51194"/>
    </source>
</evidence>
<reference evidence="8" key="1">
    <citation type="submission" date="2017-04" db="EMBL/GenBank/DDBJ databases">
        <title>Unexpected and diverse lifestyles within the genus Limnohabitans.</title>
        <authorList>
            <person name="Kasalicky V."/>
            <person name="Mehrshad M."/>
            <person name="Andrei S.-A."/>
            <person name="Salcher M."/>
            <person name="Kratochvilova H."/>
            <person name="Simek K."/>
            <person name="Ghai R."/>
        </authorList>
    </citation>
    <scope>NUCLEOTIDE SEQUENCE [LARGE SCALE GENOMIC DNA]</scope>
    <source>
        <strain evidence="8">II-D5</strain>
    </source>
</reference>
<evidence type="ECO:0000259" key="6">
    <source>
        <dbReference type="PROSITE" id="PS51192"/>
    </source>
</evidence>